<evidence type="ECO:0000313" key="3">
    <source>
        <dbReference type="Proteomes" id="UP001558713"/>
    </source>
</evidence>
<name>A0ABD1BTE3_CARAN</name>
<evidence type="ECO:0000256" key="1">
    <source>
        <dbReference type="SAM" id="SignalP"/>
    </source>
</evidence>
<dbReference type="EMBL" id="JBANAX010000153">
    <property type="protein sequence ID" value="KAL1220470.1"/>
    <property type="molecule type" value="Genomic_DNA"/>
</dbReference>
<evidence type="ECO:0000313" key="2">
    <source>
        <dbReference type="EMBL" id="KAL1220470.1"/>
    </source>
</evidence>
<gene>
    <name evidence="2" type="ORF">V5N11_013219</name>
</gene>
<keyword evidence="3" id="KW-1185">Reference proteome</keyword>
<dbReference type="AlphaFoldDB" id="A0ABD1BTE3"/>
<feature type="chain" id="PRO_5044763875" evidence="1">
    <location>
        <begin position="28"/>
        <end position="127"/>
    </location>
</feature>
<sequence>MTTMSETHLSLYFFSLILLCCVSPSSLFTFKNPVVDLVACRPHQIRAFTQFKNEFDTRHCNHRDDRNGVWCNNFTGAVTKLRLRDCISGTLKPKVASSGFISSVDFISYTTTSHPLHSLRSLAISTN</sequence>
<proteinExistence type="predicted"/>
<accession>A0ABD1BTE3</accession>
<organism evidence="2 3">
    <name type="scientific">Cardamine amara subsp. amara</name>
    <dbReference type="NCBI Taxonomy" id="228776"/>
    <lineage>
        <taxon>Eukaryota</taxon>
        <taxon>Viridiplantae</taxon>
        <taxon>Streptophyta</taxon>
        <taxon>Embryophyta</taxon>
        <taxon>Tracheophyta</taxon>
        <taxon>Spermatophyta</taxon>
        <taxon>Magnoliopsida</taxon>
        <taxon>eudicotyledons</taxon>
        <taxon>Gunneridae</taxon>
        <taxon>Pentapetalae</taxon>
        <taxon>rosids</taxon>
        <taxon>malvids</taxon>
        <taxon>Brassicales</taxon>
        <taxon>Brassicaceae</taxon>
        <taxon>Cardamineae</taxon>
        <taxon>Cardamine</taxon>
    </lineage>
</organism>
<dbReference type="Proteomes" id="UP001558713">
    <property type="component" value="Unassembled WGS sequence"/>
</dbReference>
<feature type="signal peptide" evidence="1">
    <location>
        <begin position="1"/>
        <end position="27"/>
    </location>
</feature>
<comment type="caution">
    <text evidence="2">The sequence shown here is derived from an EMBL/GenBank/DDBJ whole genome shotgun (WGS) entry which is preliminary data.</text>
</comment>
<keyword evidence="1" id="KW-0732">Signal</keyword>
<reference evidence="2 3" key="1">
    <citation type="submission" date="2024-04" db="EMBL/GenBank/DDBJ databases">
        <title>Genome assembly C_amara_ONT_v2.</title>
        <authorList>
            <person name="Yant L."/>
            <person name="Moore C."/>
            <person name="Slenker M."/>
        </authorList>
    </citation>
    <scope>NUCLEOTIDE SEQUENCE [LARGE SCALE GENOMIC DNA]</scope>
    <source>
        <tissue evidence="2">Leaf</tissue>
    </source>
</reference>
<protein>
    <submittedName>
        <fullName evidence="2">Receptor-like protein 40</fullName>
    </submittedName>
</protein>